<dbReference type="Gene3D" id="1.10.510.10">
    <property type="entry name" value="Transferase(Phosphotransferase) domain 1"/>
    <property type="match status" value="1"/>
</dbReference>
<dbReference type="EMBL" id="CAMGYJ010000005">
    <property type="protein sequence ID" value="CAI0411905.1"/>
    <property type="molecule type" value="Genomic_DNA"/>
</dbReference>
<keyword evidence="4" id="KW-1185">Reference proteome</keyword>
<gene>
    <name evidence="3" type="ORF">LITE_LOCUS15342</name>
</gene>
<feature type="domain" description="Protein kinase" evidence="2">
    <location>
        <begin position="86"/>
        <end position="386"/>
    </location>
</feature>
<dbReference type="PANTHER" id="PTHR46863">
    <property type="entry name" value="OS09G0572100 PROTEIN"/>
    <property type="match status" value="1"/>
</dbReference>
<comment type="caution">
    <text evidence="3">The sequence shown here is derived from an EMBL/GenBank/DDBJ whole genome shotgun (WGS) entry which is preliminary data.</text>
</comment>
<dbReference type="SUPFAM" id="SSF56112">
    <property type="entry name" value="Protein kinase-like (PK-like)"/>
    <property type="match status" value="1"/>
</dbReference>
<proteinExistence type="predicted"/>
<dbReference type="GO" id="GO:0004672">
    <property type="term" value="F:protein kinase activity"/>
    <property type="evidence" value="ECO:0007669"/>
    <property type="project" value="InterPro"/>
</dbReference>
<feature type="compositionally biased region" description="Low complexity" evidence="1">
    <location>
        <begin position="20"/>
        <end position="54"/>
    </location>
</feature>
<feature type="region of interest" description="Disordered" evidence="1">
    <location>
        <begin position="246"/>
        <end position="265"/>
    </location>
</feature>
<dbReference type="InterPro" id="IPR000719">
    <property type="entry name" value="Prot_kinase_dom"/>
</dbReference>
<dbReference type="AlphaFoldDB" id="A0AAV0JPM0"/>
<dbReference type="PROSITE" id="PS50011">
    <property type="entry name" value="PROTEIN_KINASE_DOM"/>
    <property type="match status" value="1"/>
</dbReference>
<organism evidence="3 4">
    <name type="scientific">Linum tenue</name>
    <dbReference type="NCBI Taxonomy" id="586396"/>
    <lineage>
        <taxon>Eukaryota</taxon>
        <taxon>Viridiplantae</taxon>
        <taxon>Streptophyta</taxon>
        <taxon>Embryophyta</taxon>
        <taxon>Tracheophyta</taxon>
        <taxon>Spermatophyta</taxon>
        <taxon>Magnoliopsida</taxon>
        <taxon>eudicotyledons</taxon>
        <taxon>Gunneridae</taxon>
        <taxon>Pentapetalae</taxon>
        <taxon>rosids</taxon>
        <taxon>fabids</taxon>
        <taxon>Malpighiales</taxon>
        <taxon>Linaceae</taxon>
        <taxon>Linum</taxon>
    </lineage>
</organism>
<sequence length="412" mass="45774">MCNSRKSTEIRHSSRTTKPSSSFSSSSSFPNPSYYNSATHSSNSRSNFDASKSSSSSKASLASLRDSLPENATIYDVSEISRATHNFLLKPFSSSSTSTSWRCTIRGRDAVLFQRKLRRAIELPELQQRLLTICRSHYSSLVKLLGATISGRYIYLVYDYVPGSSLANCLRNPQNPSFTVLSTWLSRMQIATDVAHGLDYVHHCSGLNFVHNHVKSSSILVTETTLNAKICHFGTAELCGEIDHSDLESKPKSSSKSSGTRRSKIEGTRGYMAPEFQAKGVLTQKCDVYAFGVVILELLSGLEALRYEFDEGGEGVRRISVIEMAREAVAGGGAGVRRWVDRRLKDSYPVDVAEKMVLMALECVEEDPEKRLDMEKVAVKVSKLYLESKNWAERICVPADFSSSLAPRMTRR</sequence>
<dbReference type="Proteomes" id="UP001154282">
    <property type="component" value="Unassembled WGS sequence"/>
</dbReference>
<evidence type="ECO:0000259" key="2">
    <source>
        <dbReference type="PROSITE" id="PS50011"/>
    </source>
</evidence>
<accession>A0AAV0JPM0</accession>
<feature type="compositionally biased region" description="Basic and acidic residues" evidence="1">
    <location>
        <begin position="1"/>
        <end position="12"/>
    </location>
</feature>
<evidence type="ECO:0000313" key="4">
    <source>
        <dbReference type="Proteomes" id="UP001154282"/>
    </source>
</evidence>
<reference evidence="3" key="1">
    <citation type="submission" date="2022-08" db="EMBL/GenBank/DDBJ databases">
        <authorList>
            <person name="Gutierrez-Valencia J."/>
        </authorList>
    </citation>
    <scope>NUCLEOTIDE SEQUENCE</scope>
</reference>
<evidence type="ECO:0000313" key="3">
    <source>
        <dbReference type="EMBL" id="CAI0411905.1"/>
    </source>
</evidence>
<protein>
    <recommendedName>
        <fullName evidence="2">Protein kinase domain-containing protein</fullName>
    </recommendedName>
</protein>
<dbReference type="GO" id="GO:0005524">
    <property type="term" value="F:ATP binding"/>
    <property type="evidence" value="ECO:0007669"/>
    <property type="project" value="InterPro"/>
</dbReference>
<dbReference type="Pfam" id="PF00069">
    <property type="entry name" value="Pkinase"/>
    <property type="match status" value="1"/>
</dbReference>
<dbReference type="PANTHER" id="PTHR46863:SF2">
    <property type="entry name" value="LYSM DOMAIN RECEPTOR-LIKE KINASE 3"/>
    <property type="match status" value="1"/>
</dbReference>
<name>A0AAV0JPM0_9ROSI</name>
<dbReference type="InterPro" id="IPR011009">
    <property type="entry name" value="Kinase-like_dom_sf"/>
</dbReference>
<feature type="region of interest" description="Disordered" evidence="1">
    <location>
        <begin position="1"/>
        <end position="54"/>
    </location>
</feature>
<evidence type="ECO:0000256" key="1">
    <source>
        <dbReference type="SAM" id="MobiDB-lite"/>
    </source>
</evidence>